<name>A0A0D2XQP8_FUSOF</name>
<feature type="region of interest" description="Disordered" evidence="1">
    <location>
        <begin position="92"/>
        <end position="139"/>
    </location>
</feature>
<proteinExistence type="predicted"/>
<dbReference type="Proteomes" id="UP000002489">
    <property type="component" value="Unassembled WGS sequence"/>
</dbReference>
<evidence type="ECO:0000313" key="2">
    <source>
        <dbReference type="EnsemblFungi" id="FOXG_06296P0"/>
    </source>
</evidence>
<reference evidence="3" key="1">
    <citation type="journal article" date="2012" name="Mol. Plant Microbe Interact.">
        <title>A highly conserved effector in Fusarium oxysporum is required for full virulence on Arabidopsis.</title>
        <authorList>
            <person name="Thatcher L.F."/>
            <person name="Gardiner D.M."/>
            <person name="Kazan K."/>
            <person name="Manners J."/>
        </authorList>
    </citation>
    <scope>NUCLEOTIDE SEQUENCE [LARGE SCALE GENOMIC DNA]</scope>
    <source>
        <strain evidence="3">Fo5176</strain>
    </source>
</reference>
<sequence>MISNTPSMLSDVGSSSGSLWSIAMEPLLQVPLEGSYSRRGLGGSSIHTYAGDRYPDLVPMVGYGQSREASTPIPGIDQTSLFDKAWLNEKLHRVSDKSDKTQQPGLQYDERTAKEDFQKNGREGRRCRETQNPRRPVSW</sequence>
<protein>
    <submittedName>
        <fullName evidence="2">Uncharacterized protein</fullName>
    </submittedName>
</protein>
<dbReference type="AlphaFoldDB" id="A0A0D2XQP8"/>
<evidence type="ECO:0000256" key="1">
    <source>
        <dbReference type="SAM" id="MobiDB-lite"/>
    </source>
</evidence>
<evidence type="ECO:0000313" key="3">
    <source>
        <dbReference type="Proteomes" id="UP000002489"/>
    </source>
</evidence>
<reference evidence="2" key="2">
    <citation type="submission" date="2025-08" db="UniProtKB">
        <authorList>
            <consortium name="EnsemblFungi"/>
        </authorList>
    </citation>
    <scope>IDENTIFICATION</scope>
    <source>
        <strain evidence="2">4287 / CBS 123668 / FGSC 9935 / NRRL 34936</strain>
    </source>
</reference>
<organism evidence="2 3">
    <name type="scientific">Fusarium oxysporum (strain Fo5176)</name>
    <name type="common">Fusarium vascular wilt</name>
    <dbReference type="NCBI Taxonomy" id="660025"/>
    <lineage>
        <taxon>Eukaryota</taxon>
        <taxon>Fungi</taxon>
        <taxon>Dikarya</taxon>
        <taxon>Ascomycota</taxon>
        <taxon>Pezizomycotina</taxon>
        <taxon>Sordariomycetes</taxon>
        <taxon>Hypocreomycetidae</taxon>
        <taxon>Hypocreales</taxon>
        <taxon>Nectriaceae</taxon>
        <taxon>Fusarium</taxon>
        <taxon>Fusarium oxysporum species complex</taxon>
    </lineage>
</organism>
<dbReference type="EnsemblFungi" id="FOXG_06296T0">
    <property type="protein sequence ID" value="FOXG_06296P0"/>
    <property type="gene ID" value="FOXG_06296"/>
</dbReference>
<accession>A0A0D2XQP8</accession>
<feature type="compositionally biased region" description="Basic and acidic residues" evidence="1">
    <location>
        <begin position="108"/>
        <end position="132"/>
    </location>
</feature>